<feature type="compositionally biased region" description="Polar residues" evidence="1">
    <location>
        <begin position="1"/>
        <end position="45"/>
    </location>
</feature>
<evidence type="ECO:0000256" key="1">
    <source>
        <dbReference type="SAM" id="MobiDB-lite"/>
    </source>
</evidence>
<reference evidence="2 3" key="1">
    <citation type="submission" date="2019-03" db="EMBL/GenBank/DDBJ databases">
        <title>Single cell metagenomics reveals metabolic interactions within the superorganism composed of flagellate Streblomastix strix and complex community of Bacteroidetes bacteria on its surface.</title>
        <authorList>
            <person name="Treitli S.C."/>
            <person name="Kolisko M."/>
            <person name="Husnik F."/>
            <person name="Keeling P."/>
            <person name="Hampl V."/>
        </authorList>
    </citation>
    <scope>NUCLEOTIDE SEQUENCE [LARGE SCALE GENOMIC DNA]</scope>
    <source>
        <strain evidence="2">ST1C</strain>
    </source>
</reference>
<proteinExistence type="predicted"/>
<protein>
    <recommendedName>
        <fullName evidence="4">Tyr recombinase domain-containing protein</fullName>
    </recommendedName>
</protein>
<name>A0A5J4WUL4_9EUKA</name>
<feature type="region of interest" description="Disordered" evidence="1">
    <location>
        <begin position="1"/>
        <end position="46"/>
    </location>
</feature>
<sequence length="368" mass="42993">MVNKENSGQPTGVIDQQNNNMHVNNRRITTGLGSNTDDQYRSGTDPSRLLERVGSRIIEQRQGIKNYIFRNTLYRTSLHDVARSGPIDTFRQFNSSLRLWKIESKGIPDERIKTNNILEMGQRMKDKDQKLPPDNVSVFLLDLSQTQEVIFFYEVWKLEVKIASLLKSICFFRPNEIAQIRLKFSNVKQSENQASLKLRLKQANSIETYEAYNTDNEKLSPKQAIYERIERLNNQFPKCTDFLLWHKGFNKPTTTKDISLQLTKLLNELKIIVASAYSIRHYATTEFAILVIPEKNLITFTNYSQYSRTVQQYQIFAFIIKANDISRQLINILIQDNEWLKSVPKQQKEVRRERGNQLLFSSLSETRQ</sequence>
<organism evidence="2 3">
    <name type="scientific">Streblomastix strix</name>
    <dbReference type="NCBI Taxonomy" id="222440"/>
    <lineage>
        <taxon>Eukaryota</taxon>
        <taxon>Metamonada</taxon>
        <taxon>Preaxostyla</taxon>
        <taxon>Oxymonadida</taxon>
        <taxon>Streblomastigidae</taxon>
        <taxon>Streblomastix</taxon>
    </lineage>
</organism>
<dbReference type="AlphaFoldDB" id="A0A5J4WUL4"/>
<dbReference type="Proteomes" id="UP000324800">
    <property type="component" value="Unassembled WGS sequence"/>
</dbReference>
<gene>
    <name evidence="2" type="ORF">EZS28_005760</name>
</gene>
<comment type="caution">
    <text evidence="2">The sequence shown here is derived from an EMBL/GenBank/DDBJ whole genome shotgun (WGS) entry which is preliminary data.</text>
</comment>
<evidence type="ECO:0000313" key="3">
    <source>
        <dbReference type="Proteomes" id="UP000324800"/>
    </source>
</evidence>
<accession>A0A5J4WUL4</accession>
<evidence type="ECO:0008006" key="4">
    <source>
        <dbReference type="Google" id="ProtNLM"/>
    </source>
</evidence>
<dbReference type="EMBL" id="SNRW01000899">
    <property type="protein sequence ID" value="KAA6398714.1"/>
    <property type="molecule type" value="Genomic_DNA"/>
</dbReference>
<evidence type="ECO:0000313" key="2">
    <source>
        <dbReference type="EMBL" id="KAA6398714.1"/>
    </source>
</evidence>